<comment type="caution">
    <text evidence="1">The sequence shown here is derived from an EMBL/GenBank/DDBJ whole genome shotgun (WGS) entry which is preliminary data.</text>
</comment>
<gene>
    <name evidence="1" type="ORF">O6H91_04G034400</name>
</gene>
<proteinExistence type="predicted"/>
<dbReference type="Proteomes" id="UP001162992">
    <property type="component" value="Chromosome 4"/>
</dbReference>
<keyword evidence="2" id="KW-1185">Reference proteome</keyword>
<reference evidence="2" key="1">
    <citation type="journal article" date="2024" name="Proc. Natl. Acad. Sci. U.S.A.">
        <title>Extraordinary preservation of gene collinearity over three hundred million years revealed in homosporous lycophytes.</title>
        <authorList>
            <person name="Li C."/>
            <person name="Wickell D."/>
            <person name="Kuo L.Y."/>
            <person name="Chen X."/>
            <person name="Nie B."/>
            <person name="Liao X."/>
            <person name="Peng D."/>
            <person name="Ji J."/>
            <person name="Jenkins J."/>
            <person name="Williams M."/>
            <person name="Shu S."/>
            <person name="Plott C."/>
            <person name="Barry K."/>
            <person name="Rajasekar S."/>
            <person name="Grimwood J."/>
            <person name="Han X."/>
            <person name="Sun S."/>
            <person name="Hou Z."/>
            <person name="He W."/>
            <person name="Dai G."/>
            <person name="Sun C."/>
            <person name="Schmutz J."/>
            <person name="Leebens-Mack J.H."/>
            <person name="Li F.W."/>
            <person name="Wang L."/>
        </authorList>
    </citation>
    <scope>NUCLEOTIDE SEQUENCE [LARGE SCALE GENOMIC DNA]</scope>
    <source>
        <strain evidence="2">cv. PW_Plant_1</strain>
    </source>
</reference>
<dbReference type="EMBL" id="CM055095">
    <property type="protein sequence ID" value="KAJ7558339.1"/>
    <property type="molecule type" value="Genomic_DNA"/>
</dbReference>
<protein>
    <submittedName>
        <fullName evidence="1">Uncharacterized protein</fullName>
    </submittedName>
</protein>
<evidence type="ECO:0000313" key="1">
    <source>
        <dbReference type="EMBL" id="KAJ7558339.1"/>
    </source>
</evidence>
<organism evidence="1 2">
    <name type="scientific">Diphasiastrum complanatum</name>
    <name type="common">Issler's clubmoss</name>
    <name type="synonym">Lycopodium complanatum</name>
    <dbReference type="NCBI Taxonomy" id="34168"/>
    <lineage>
        <taxon>Eukaryota</taxon>
        <taxon>Viridiplantae</taxon>
        <taxon>Streptophyta</taxon>
        <taxon>Embryophyta</taxon>
        <taxon>Tracheophyta</taxon>
        <taxon>Lycopodiopsida</taxon>
        <taxon>Lycopodiales</taxon>
        <taxon>Lycopodiaceae</taxon>
        <taxon>Lycopodioideae</taxon>
        <taxon>Diphasiastrum</taxon>
    </lineage>
</organism>
<name>A0ACC2DVU7_DIPCM</name>
<sequence>MACHGEHQPLDHENQKSCLPTYDFVVENPEFEEEEISSRIGAERGSKSEQPGLYYLHSSVQVPSETSSFGRNTSLHEQSPRRTSAITNERFEDVEQKNLQPFVVLPLFLKFESVEYSIVFKSPSEWNARKALSKMMHSRQSRGYEKVILNGITGSVAPGEILAMMGPSGSGKTTLLKILGGRLQKNVRGSITYNETPYNGALKRRIGFVTQDDVLFPYLTVRESLVWAALLRLPNSMTFEQKLLRADKVLKDLGLERCQNTIVGGPFICGVSGGERKRTSIGSEILIDPSILLLDEPTSGLDSATALRILSVLQNIAQGGRTIIMTIHQPSSRMFHMFDKLILISEGHTLYSGHAKDAMNYFAYLGFSPQITMNPADFLLDLAAGVIHDITYPEELQCPHEHSSGKSVISREYEEVACNSENRGKTSARQKGHKDDTHEKALECIDQIRDSCDSFRQAARLGVDDLQREIVKYLRMKYKTELESREQKVLRSQDSVSQHLKYALQGKQVRTSSWQLQFVVLFKRTFKERYRDYFDSIKFVQAIGVSIVLGLLWWQSKLLSERDIRDQVGLLFYISIFWSSSALFSSVSTFPLERSFLVKEMEADMYRLSAYYISSTLCDMLSELVYPTIFVSSLYFMAGLRKTFIAFLQTLLATYIIVIASQGVGDFFGAAIMDVKKSGIVASLVLLIFLLTGGYYVQHMPVFMQWMKYLSFILYGYRLLLKIQYSPEQKYDCFSTSGCKSFAEAPPFHGLDLNGGGEEVWILLLMAICYRVLALLFLRTIKTRF</sequence>
<evidence type="ECO:0000313" key="2">
    <source>
        <dbReference type="Proteomes" id="UP001162992"/>
    </source>
</evidence>
<accession>A0ACC2DVU7</accession>